<dbReference type="SUPFAM" id="SSF82171">
    <property type="entry name" value="DPP6 N-terminal domain-like"/>
    <property type="match status" value="1"/>
</dbReference>
<gene>
    <name evidence="3" type="ORF">EDI28_06585</name>
</gene>
<keyword evidence="2" id="KW-0732">Signal</keyword>
<protein>
    <recommendedName>
        <fullName evidence="5">WD40 repeat domain-containing protein</fullName>
    </recommendedName>
</protein>
<evidence type="ECO:0008006" key="5">
    <source>
        <dbReference type="Google" id="ProtNLM"/>
    </source>
</evidence>
<dbReference type="Pfam" id="PF07676">
    <property type="entry name" value="PD40"/>
    <property type="match status" value="1"/>
</dbReference>
<proteinExistence type="inferred from homology"/>
<keyword evidence="4" id="KW-1185">Reference proteome</keyword>
<dbReference type="OrthoDB" id="33879at2"/>
<evidence type="ECO:0000313" key="3">
    <source>
        <dbReference type="EMBL" id="RWX55961.1"/>
    </source>
</evidence>
<dbReference type="PANTHER" id="PTHR36842">
    <property type="entry name" value="PROTEIN TOLB HOMOLOG"/>
    <property type="match status" value="1"/>
</dbReference>
<feature type="chain" id="PRO_5019210313" description="WD40 repeat domain-containing protein" evidence="2">
    <location>
        <begin position="22"/>
        <end position="951"/>
    </location>
</feature>
<dbReference type="Proteomes" id="UP000287563">
    <property type="component" value="Unassembled WGS sequence"/>
</dbReference>
<sequence length="951" mass="107438">MLGKILKRTLLGILVSASLSAASVAAPVGWDEAGKEWLSQQSEHFSVHFVDGHQQSAAKVLDVAERVRQEQLPFFQSAPEARTEIVLVDDFDFSNGWATPLPFAQIRLFMSPPEDGGDLATSDDWLHLLIRHEYAHIMHMELANGAPKILQKVFGRQAFFFPHALTPSLLLEGLAVYLETNEELGYGRLQSSQYAMKMRMEVASGELKDLEQVAVASREWPLGYQYLYGAYFIQYLSETYGEEKVQAFLTGYSRRIIPYFLINRTAQQSFGKDFNTLWLDFQAYLESEFTPQLTLLQQQLIVGKDIGEEVGKDLKQTPYLQVVTHSASGLLVNRNNGEDRPKISSLDPQQSEWTSLTASKDISAMSSHPQSGLAVSRLIHYADGRSYNDLFLFNHGQWQQLTERQRFRNVRWMPDGRQLVASRKVAGVSELWLVDAQSPEQEPVRIWRGDSDTVLGAFDISPTGTELVAAMKRPRQGWNLEKLNMDSKTWLPVTDTKAAESSPSYLPDGRIMFSADYDGVFDIYVLDESRGQLERWTRELGGALRPVWQPGVGLVYQAYDTNGYQLRYLAQPQALSTQNIQHQQGRYDYPPVIEQTVEKSEPEPYSPWSTLRPHNWLPLVYIDDARTLIGALTFGSDALGRHSYQLTATWDFDNELADANLVYQYDNRWMAALSSSHDFDKMTVDGRSDYRITRDDYFLLQRNHIVTAFEDQLSLHAGGVLDKESLVSQPDFASMIAFRESNETLAGLALTFDNREAYLNVPGVGWGHYLDVVAETNDLFDSDYEGQKYQAQWKGTWDLPGRTTLTARLGAGYADDDAKTFRLGGKDLFEESRLFGRDTQVLRGYDDSTQRGHRYATQRLVLETWLGRVERNWSLYPVGLGDLSGSVFIDSGAAWDSGENHNQLTGVGTEFTFEAKLGYNLTLPVTLGYAHGLDNDQGKDEVYLTVSGGLW</sequence>
<dbReference type="Gene3D" id="2.40.160.50">
    <property type="entry name" value="membrane protein fhac: a member of the omp85/tpsb transporter family"/>
    <property type="match status" value="1"/>
</dbReference>
<dbReference type="PANTHER" id="PTHR36842:SF1">
    <property type="entry name" value="PROTEIN TOLB"/>
    <property type="match status" value="1"/>
</dbReference>
<dbReference type="InterPro" id="IPR011042">
    <property type="entry name" value="6-blade_b-propeller_TolB-like"/>
</dbReference>
<dbReference type="InterPro" id="IPR011659">
    <property type="entry name" value="WD40"/>
</dbReference>
<comment type="similarity">
    <text evidence="1">Belongs to the TolB family.</text>
</comment>
<evidence type="ECO:0000256" key="1">
    <source>
        <dbReference type="ARBA" id="ARBA00009820"/>
    </source>
</evidence>
<dbReference type="EMBL" id="RJLM01000002">
    <property type="protein sequence ID" value="RWX55961.1"/>
    <property type="molecule type" value="Genomic_DNA"/>
</dbReference>
<feature type="signal peptide" evidence="2">
    <location>
        <begin position="1"/>
        <end position="21"/>
    </location>
</feature>
<organism evidence="3 4">
    <name type="scientific">Photobacterium chitinilyticum</name>
    <dbReference type="NCBI Taxonomy" id="2485123"/>
    <lineage>
        <taxon>Bacteria</taxon>
        <taxon>Pseudomonadati</taxon>
        <taxon>Pseudomonadota</taxon>
        <taxon>Gammaproteobacteria</taxon>
        <taxon>Vibrionales</taxon>
        <taxon>Vibrionaceae</taxon>
        <taxon>Photobacterium</taxon>
    </lineage>
</organism>
<evidence type="ECO:0000313" key="4">
    <source>
        <dbReference type="Proteomes" id="UP000287563"/>
    </source>
</evidence>
<dbReference type="AlphaFoldDB" id="A0A444JS75"/>
<comment type="caution">
    <text evidence="3">The sequence shown here is derived from an EMBL/GenBank/DDBJ whole genome shotgun (WGS) entry which is preliminary data.</text>
</comment>
<accession>A0A444JS75</accession>
<name>A0A444JS75_9GAMM</name>
<reference evidence="3 4" key="1">
    <citation type="submission" date="2018-11" db="EMBL/GenBank/DDBJ databases">
        <title>Photobacterium sp. BEI247 sp. nov., a marine bacterium isolated from Yongle Blue Hole in the South China Sea.</title>
        <authorList>
            <person name="Wang X."/>
        </authorList>
    </citation>
    <scope>NUCLEOTIDE SEQUENCE [LARGE SCALE GENOMIC DNA]</scope>
    <source>
        <strain evidence="4">BEI247</strain>
    </source>
</reference>
<dbReference type="RefSeq" id="WP_128783051.1">
    <property type="nucleotide sequence ID" value="NZ_RJLM01000002.1"/>
</dbReference>
<dbReference type="Gene3D" id="2.120.10.30">
    <property type="entry name" value="TolB, C-terminal domain"/>
    <property type="match status" value="1"/>
</dbReference>
<evidence type="ECO:0000256" key="2">
    <source>
        <dbReference type="SAM" id="SignalP"/>
    </source>
</evidence>